<evidence type="ECO:0000313" key="1">
    <source>
        <dbReference type="EMBL" id="KAA2238696.1"/>
    </source>
</evidence>
<reference evidence="1 2" key="1">
    <citation type="submission" date="2019-09" db="EMBL/GenBank/DDBJ databases">
        <title>Chitinophaga ginsengihumi sp. nov., isolated from soil of ginseng rhizosphere.</title>
        <authorList>
            <person name="Lee J."/>
        </authorList>
    </citation>
    <scope>NUCLEOTIDE SEQUENCE [LARGE SCALE GENOMIC DNA]</scope>
    <source>
        <strain evidence="1 2">BN140078</strain>
    </source>
</reference>
<accession>A0A5B2VJH4</accession>
<dbReference type="Proteomes" id="UP000324611">
    <property type="component" value="Unassembled WGS sequence"/>
</dbReference>
<name>A0A5B2VJH4_9BACT</name>
<organism evidence="1 2">
    <name type="scientific">Chitinophaga agrisoli</name>
    <dbReference type="NCBI Taxonomy" id="2607653"/>
    <lineage>
        <taxon>Bacteria</taxon>
        <taxon>Pseudomonadati</taxon>
        <taxon>Bacteroidota</taxon>
        <taxon>Chitinophagia</taxon>
        <taxon>Chitinophagales</taxon>
        <taxon>Chitinophagaceae</taxon>
        <taxon>Chitinophaga</taxon>
    </lineage>
</organism>
<comment type="caution">
    <text evidence="1">The sequence shown here is derived from an EMBL/GenBank/DDBJ whole genome shotgun (WGS) entry which is preliminary data.</text>
</comment>
<evidence type="ECO:0000313" key="2">
    <source>
        <dbReference type="Proteomes" id="UP000324611"/>
    </source>
</evidence>
<dbReference type="EMBL" id="VUOC01000004">
    <property type="protein sequence ID" value="KAA2238696.1"/>
    <property type="molecule type" value="Genomic_DNA"/>
</dbReference>
<sequence length="86" mass="9996">MEPFILDFDLHGKNYVIPVHLHHEHGATFYRASIDDEHAVEYYRQENGMFKSEVDAYIEPDLIRAIATRLMEYLHKPNGHGTSSLP</sequence>
<keyword evidence="2" id="KW-1185">Reference proteome</keyword>
<proteinExistence type="predicted"/>
<protein>
    <submittedName>
        <fullName evidence="1">Uncharacterized protein</fullName>
    </submittedName>
</protein>
<gene>
    <name evidence="1" type="ORF">F0L74_20980</name>
</gene>
<reference evidence="1 2" key="2">
    <citation type="submission" date="2019-09" db="EMBL/GenBank/DDBJ databases">
        <authorList>
            <person name="Jin C."/>
        </authorList>
    </citation>
    <scope>NUCLEOTIDE SEQUENCE [LARGE SCALE GENOMIC DNA]</scope>
    <source>
        <strain evidence="1 2">BN140078</strain>
    </source>
</reference>
<dbReference type="AlphaFoldDB" id="A0A5B2VJH4"/>
<dbReference type="RefSeq" id="WP_149839875.1">
    <property type="nucleotide sequence ID" value="NZ_VUOC01000004.1"/>
</dbReference>